<dbReference type="InParanoid" id="A0A3N7G668"/>
<dbReference type="EMBL" id="CM009307">
    <property type="protein sequence ID" value="RQP02687.1"/>
    <property type="molecule type" value="Genomic_DNA"/>
</dbReference>
<name>A0A3N7G668_POPTR</name>
<accession>A0A3N7G668</accession>
<proteinExistence type="predicted"/>
<organism evidence="1 2">
    <name type="scientific">Populus trichocarpa</name>
    <name type="common">Western balsam poplar</name>
    <name type="synonym">Populus balsamifera subsp. trichocarpa</name>
    <dbReference type="NCBI Taxonomy" id="3694"/>
    <lineage>
        <taxon>Eukaryota</taxon>
        <taxon>Viridiplantae</taxon>
        <taxon>Streptophyta</taxon>
        <taxon>Embryophyta</taxon>
        <taxon>Tracheophyta</taxon>
        <taxon>Spermatophyta</taxon>
        <taxon>Magnoliopsida</taxon>
        <taxon>eudicotyledons</taxon>
        <taxon>Gunneridae</taxon>
        <taxon>Pentapetalae</taxon>
        <taxon>rosids</taxon>
        <taxon>fabids</taxon>
        <taxon>Malpighiales</taxon>
        <taxon>Salicaceae</taxon>
        <taxon>Saliceae</taxon>
        <taxon>Populus</taxon>
    </lineage>
</organism>
<reference evidence="1 2" key="1">
    <citation type="journal article" date="2006" name="Science">
        <title>The genome of black cottonwood, Populus trichocarpa (Torr. &amp; Gray).</title>
        <authorList>
            <person name="Tuskan G.A."/>
            <person name="Difazio S."/>
            <person name="Jansson S."/>
            <person name="Bohlmann J."/>
            <person name="Grigoriev I."/>
            <person name="Hellsten U."/>
            <person name="Putnam N."/>
            <person name="Ralph S."/>
            <person name="Rombauts S."/>
            <person name="Salamov A."/>
            <person name="Schein J."/>
            <person name="Sterck L."/>
            <person name="Aerts A."/>
            <person name="Bhalerao R.R."/>
            <person name="Bhalerao R.P."/>
            <person name="Blaudez D."/>
            <person name="Boerjan W."/>
            <person name="Brun A."/>
            <person name="Brunner A."/>
            <person name="Busov V."/>
            <person name="Campbell M."/>
            <person name="Carlson J."/>
            <person name="Chalot M."/>
            <person name="Chapman J."/>
            <person name="Chen G.L."/>
            <person name="Cooper D."/>
            <person name="Coutinho P.M."/>
            <person name="Couturier J."/>
            <person name="Covert S."/>
            <person name="Cronk Q."/>
            <person name="Cunningham R."/>
            <person name="Davis J."/>
            <person name="Degroeve S."/>
            <person name="Dejardin A."/>
            <person name="Depamphilis C."/>
            <person name="Detter J."/>
            <person name="Dirks B."/>
            <person name="Dubchak I."/>
            <person name="Duplessis S."/>
            <person name="Ehlting J."/>
            <person name="Ellis B."/>
            <person name="Gendler K."/>
            <person name="Goodstein D."/>
            <person name="Gribskov M."/>
            <person name="Grimwood J."/>
            <person name="Groover A."/>
            <person name="Gunter L."/>
            <person name="Hamberger B."/>
            <person name="Heinze B."/>
            <person name="Helariutta Y."/>
            <person name="Henrissat B."/>
            <person name="Holligan D."/>
            <person name="Holt R."/>
            <person name="Huang W."/>
            <person name="Islam-Faridi N."/>
            <person name="Jones S."/>
            <person name="Jones-Rhoades M."/>
            <person name="Jorgensen R."/>
            <person name="Joshi C."/>
            <person name="Kangasjarvi J."/>
            <person name="Karlsson J."/>
            <person name="Kelleher C."/>
            <person name="Kirkpatrick R."/>
            <person name="Kirst M."/>
            <person name="Kohler A."/>
            <person name="Kalluri U."/>
            <person name="Larimer F."/>
            <person name="Leebens-Mack J."/>
            <person name="Leple J.C."/>
            <person name="Locascio P."/>
            <person name="Lou Y."/>
            <person name="Lucas S."/>
            <person name="Martin F."/>
            <person name="Montanini B."/>
            <person name="Napoli C."/>
            <person name="Nelson D.R."/>
            <person name="Nelson C."/>
            <person name="Nieminen K."/>
            <person name="Nilsson O."/>
            <person name="Pereda V."/>
            <person name="Peter G."/>
            <person name="Philippe R."/>
            <person name="Pilate G."/>
            <person name="Poliakov A."/>
            <person name="Razumovskaya J."/>
            <person name="Richardson P."/>
            <person name="Rinaldi C."/>
            <person name="Ritland K."/>
            <person name="Rouze P."/>
            <person name="Ryaboy D."/>
            <person name="Schmutz J."/>
            <person name="Schrader J."/>
            <person name="Segerman B."/>
            <person name="Shin H."/>
            <person name="Siddiqui A."/>
            <person name="Sterky F."/>
            <person name="Terry A."/>
            <person name="Tsai C.J."/>
            <person name="Uberbacher E."/>
            <person name="Unneberg P."/>
            <person name="Vahala J."/>
            <person name="Wall K."/>
            <person name="Wessler S."/>
            <person name="Yang G."/>
            <person name="Yin T."/>
            <person name="Douglas C."/>
            <person name="Marra M."/>
            <person name="Sandberg G."/>
            <person name="Van de Peer Y."/>
            <person name="Rokhsar D."/>
        </authorList>
    </citation>
    <scope>NUCLEOTIDE SEQUENCE [LARGE SCALE GENOMIC DNA]</scope>
    <source>
        <strain evidence="2">cv. Nisqually</strain>
    </source>
</reference>
<protein>
    <submittedName>
        <fullName evidence="1">Uncharacterized protein</fullName>
    </submittedName>
</protein>
<evidence type="ECO:0000313" key="2">
    <source>
        <dbReference type="Proteomes" id="UP000006729"/>
    </source>
</evidence>
<dbReference type="Proteomes" id="UP000006729">
    <property type="component" value="Chromosome 18"/>
</dbReference>
<sequence>MKAFNLMRGEEDDDQSPVVMERETAVTSNRKAMTEEVIDCWINIWDMQSRDAAIPDVILRFKISQAAVSSNHRKDRALSNWKREAKPIGCCCGEGPNKYIGPTEDQCFLLPWSQQTDSNINNQARLHPKEEGNKWFSAPDGSVQQLNDDHRILLTQKLSMEVFVTFIITT</sequence>
<evidence type="ECO:0000313" key="1">
    <source>
        <dbReference type="EMBL" id="RQP02687.1"/>
    </source>
</evidence>
<keyword evidence="2" id="KW-1185">Reference proteome</keyword>
<gene>
    <name evidence="1" type="ORF">POPTR_018G052350</name>
</gene>
<dbReference type="Gramene" id="Potri.018G052350.1.v4.1">
    <property type="protein sequence ID" value="Potri.018G052350.1.v4.1"/>
    <property type="gene ID" value="Potri.018G052350.v4.1"/>
</dbReference>
<dbReference type="AlphaFoldDB" id="A0A3N7G668"/>